<dbReference type="AlphaFoldDB" id="A0AA52HAR2"/>
<organism evidence="2 3">
    <name type="scientific">Temperatibacter marinus</name>
    <dbReference type="NCBI Taxonomy" id="1456591"/>
    <lineage>
        <taxon>Bacteria</taxon>
        <taxon>Pseudomonadati</taxon>
        <taxon>Pseudomonadota</taxon>
        <taxon>Alphaproteobacteria</taxon>
        <taxon>Kordiimonadales</taxon>
        <taxon>Temperatibacteraceae</taxon>
        <taxon>Temperatibacter</taxon>
    </lineage>
</organism>
<dbReference type="EMBL" id="CP123872">
    <property type="protein sequence ID" value="WND02873.1"/>
    <property type="molecule type" value="Genomic_DNA"/>
</dbReference>
<accession>A0AA52HAR2</accession>
<dbReference type="KEGG" id="tmk:QGN29_00665"/>
<reference evidence="2" key="1">
    <citation type="submission" date="2023-04" db="EMBL/GenBank/DDBJ databases">
        <title>Complete genome sequence of Temperatibacter marinus.</title>
        <authorList>
            <person name="Rong J.-C."/>
            <person name="Yi M.-L."/>
            <person name="Zhao Q."/>
        </authorList>
    </citation>
    <scope>NUCLEOTIDE SEQUENCE</scope>
    <source>
        <strain evidence="2">NBRC 110045</strain>
    </source>
</reference>
<protein>
    <submittedName>
        <fullName evidence="2">Uncharacterized protein</fullName>
    </submittedName>
</protein>
<dbReference type="Proteomes" id="UP001268683">
    <property type="component" value="Chromosome"/>
</dbReference>
<evidence type="ECO:0000313" key="3">
    <source>
        <dbReference type="Proteomes" id="UP001268683"/>
    </source>
</evidence>
<keyword evidence="3" id="KW-1185">Reference proteome</keyword>
<proteinExistence type="predicted"/>
<dbReference type="RefSeq" id="WP_310798712.1">
    <property type="nucleotide sequence ID" value="NZ_CP123872.1"/>
</dbReference>
<feature type="transmembrane region" description="Helical" evidence="1">
    <location>
        <begin position="38"/>
        <end position="58"/>
    </location>
</feature>
<gene>
    <name evidence="2" type="ORF">QGN29_00665</name>
</gene>
<sequence length="214" mass="24270">MDNNTLSIYVHELRNQFTNLQASFDLFNQSIAAKNGQGILYTGGMILFPASQIVSILWPTRARSRGRGEALRKVFQLEEKHVLNDRRLSEINEHSDTKTEEWIAKTKGQQIVFDFVGPRAELDTIEPSENGELVSDENIYRAYDPDTRVYYYRGVAYNMNAIATALADVSGRVNNVYAQMFPEQVKREQEFVAAQRKAIEEAEAAQQAADSAKK</sequence>
<keyword evidence="1" id="KW-0472">Membrane</keyword>
<evidence type="ECO:0000313" key="2">
    <source>
        <dbReference type="EMBL" id="WND02873.1"/>
    </source>
</evidence>
<evidence type="ECO:0000256" key="1">
    <source>
        <dbReference type="SAM" id="Phobius"/>
    </source>
</evidence>
<name>A0AA52HAR2_9PROT</name>
<keyword evidence="1" id="KW-1133">Transmembrane helix</keyword>
<keyword evidence="1" id="KW-0812">Transmembrane</keyword>